<evidence type="ECO:0000259" key="5">
    <source>
        <dbReference type="PROSITE" id="PS50968"/>
    </source>
</evidence>
<dbReference type="RefSeq" id="WP_121805506.1">
    <property type="nucleotide sequence ID" value="NZ_RDBE01000006.1"/>
</dbReference>
<evidence type="ECO:0000256" key="4">
    <source>
        <dbReference type="PIRSR" id="PIRSR617453-50"/>
    </source>
</evidence>
<comment type="function">
    <text evidence="3">The glycine cleavage system catalyzes the degradation of glycine. The H protein shuttles the methylamine group of glycine from the P protein to the T protein.</text>
</comment>
<dbReference type="PROSITE" id="PS50968">
    <property type="entry name" value="BIOTINYL_LIPOYL"/>
    <property type="match status" value="1"/>
</dbReference>
<comment type="cofactor">
    <cofactor evidence="3">
        <name>(R)-lipoate</name>
        <dbReference type="ChEBI" id="CHEBI:83088"/>
    </cofactor>
    <text evidence="3">Binds 1 lipoyl cofactor covalently.</text>
</comment>
<feature type="modified residue" description="N6-lipoyllysine" evidence="3 4">
    <location>
        <position position="63"/>
    </location>
</feature>
<keyword evidence="2 3" id="KW-0450">Lipoyl</keyword>
<dbReference type="EMBL" id="RDBE01000006">
    <property type="protein sequence ID" value="RLV49741.1"/>
    <property type="molecule type" value="Genomic_DNA"/>
</dbReference>
<protein>
    <recommendedName>
        <fullName evidence="3">Glycine cleavage system H protein</fullName>
    </recommendedName>
</protein>
<dbReference type="GO" id="GO:0005829">
    <property type="term" value="C:cytosol"/>
    <property type="evidence" value="ECO:0007669"/>
    <property type="project" value="TreeGrafter"/>
</dbReference>
<feature type="domain" description="Lipoyl-binding" evidence="5">
    <location>
        <begin position="22"/>
        <end position="103"/>
    </location>
</feature>
<dbReference type="PROSITE" id="PS00189">
    <property type="entry name" value="LIPOYL"/>
    <property type="match status" value="1"/>
</dbReference>
<dbReference type="InterPro" id="IPR033753">
    <property type="entry name" value="GCV_H/Fam206"/>
</dbReference>
<evidence type="ECO:0000256" key="3">
    <source>
        <dbReference type="HAMAP-Rule" id="MF_00272"/>
    </source>
</evidence>
<dbReference type="NCBIfam" id="TIGR00527">
    <property type="entry name" value="gcvH"/>
    <property type="match status" value="1"/>
</dbReference>
<dbReference type="OrthoDB" id="9796712at2"/>
<dbReference type="InterPro" id="IPR002930">
    <property type="entry name" value="GCV_H"/>
</dbReference>
<dbReference type="GO" id="GO:0009249">
    <property type="term" value="P:protein lipoylation"/>
    <property type="evidence" value="ECO:0007669"/>
    <property type="project" value="TreeGrafter"/>
</dbReference>
<dbReference type="Proteomes" id="UP000281708">
    <property type="component" value="Unassembled WGS sequence"/>
</dbReference>
<evidence type="ECO:0000313" key="7">
    <source>
        <dbReference type="Proteomes" id="UP000281708"/>
    </source>
</evidence>
<dbReference type="AlphaFoldDB" id="A0A3L8P3R1"/>
<accession>A0A3L8P3R1</accession>
<name>A0A3L8P3R1_9ACTN</name>
<organism evidence="6 7">
    <name type="scientific">Nocardioides mangrovicus</name>
    <dbReference type="NCBI Taxonomy" id="2478913"/>
    <lineage>
        <taxon>Bacteria</taxon>
        <taxon>Bacillati</taxon>
        <taxon>Actinomycetota</taxon>
        <taxon>Actinomycetes</taxon>
        <taxon>Propionibacteriales</taxon>
        <taxon>Nocardioidaceae</taxon>
        <taxon>Nocardioides</taxon>
    </lineage>
</organism>
<dbReference type="PANTHER" id="PTHR11715">
    <property type="entry name" value="GLYCINE CLEAVAGE SYSTEM H PROTEIN"/>
    <property type="match status" value="1"/>
</dbReference>
<dbReference type="InterPro" id="IPR017453">
    <property type="entry name" value="GCV_H_sub"/>
</dbReference>
<evidence type="ECO:0000256" key="1">
    <source>
        <dbReference type="ARBA" id="ARBA00009249"/>
    </source>
</evidence>
<gene>
    <name evidence="3 6" type="primary">gcvH</name>
    <name evidence="6" type="ORF">D9V37_07460</name>
</gene>
<dbReference type="HAMAP" id="MF_00272">
    <property type="entry name" value="GcvH"/>
    <property type="match status" value="1"/>
</dbReference>
<keyword evidence="7" id="KW-1185">Reference proteome</keyword>
<comment type="similarity">
    <text evidence="1 3">Belongs to the GcvH family.</text>
</comment>
<dbReference type="NCBIfam" id="NF002270">
    <property type="entry name" value="PRK01202.1"/>
    <property type="match status" value="1"/>
</dbReference>
<evidence type="ECO:0000313" key="6">
    <source>
        <dbReference type="EMBL" id="RLV49741.1"/>
    </source>
</evidence>
<dbReference type="Gene3D" id="2.40.50.100">
    <property type="match status" value="1"/>
</dbReference>
<sequence>MSIPSDLRYTDQHEWVDLNGDIATIGITQYAADSLGDIVFVGLPPIGSSLASGQPCGELESTKSVSDLMAPLDGDVVEINDAVVDDPSLLNSDAMDAWLVRLKFTAIPVLLDASTYAALVAAG</sequence>
<dbReference type="CDD" id="cd06848">
    <property type="entry name" value="GCS_H"/>
    <property type="match status" value="1"/>
</dbReference>
<dbReference type="SUPFAM" id="SSF51230">
    <property type="entry name" value="Single hybrid motif"/>
    <property type="match status" value="1"/>
</dbReference>
<dbReference type="InterPro" id="IPR003016">
    <property type="entry name" value="2-oxoA_DH_lipoyl-BS"/>
</dbReference>
<reference evidence="6 7" key="1">
    <citation type="submission" date="2018-10" db="EMBL/GenBank/DDBJ databases">
        <title>Marmoricola sp. 4Q3S-7 whole genome shotgun sequence.</title>
        <authorList>
            <person name="Li F."/>
        </authorList>
    </citation>
    <scope>NUCLEOTIDE SEQUENCE [LARGE SCALE GENOMIC DNA]</scope>
    <source>
        <strain evidence="6 7">4Q3S-7</strain>
    </source>
</reference>
<evidence type="ECO:0000256" key="2">
    <source>
        <dbReference type="ARBA" id="ARBA00022823"/>
    </source>
</evidence>
<dbReference type="InterPro" id="IPR011053">
    <property type="entry name" value="Single_hybrid_motif"/>
</dbReference>
<dbReference type="InterPro" id="IPR000089">
    <property type="entry name" value="Biotin_lipoyl"/>
</dbReference>
<proteinExistence type="inferred from homology"/>
<comment type="subunit">
    <text evidence="3">The glycine cleavage system is composed of four proteins: P, T, L and H.</text>
</comment>
<comment type="caution">
    <text evidence="6">The sequence shown here is derived from an EMBL/GenBank/DDBJ whole genome shotgun (WGS) entry which is preliminary data.</text>
</comment>
<dbReference type="GO" id="GO:0005960">
    <property type="term" value="C:glycine cleavage complex"/>
    <property type="evidence" value="ECO:0007669"/>
    <property type="project" value="InterPro"/>
</dbReference>
<dbReference type="PANTHER" id="PTHR11715:SF3">
    <property type="entry name" value="GLYCINE CLEAVAGE SYSTEM H PROTEIN-RELATED"/>
    <property type="match status" value="1"/>
</dbReference>
<dbReference type="Pfam" id="PF01597">
    <property type="entry name" value="GCV_H"/>
    <property type="match status" value="1"/>
</dbReference>
<dbReference type="GO" id="GO:0019464">
    <property type="term" value="P:glycine decarboxylation via glycine cleavage system"/>
    <property type="evidence" value="ECO:0007669"/>
    <property type="project" value="UniProtKB-UniRule"/>
</dbReference>